<keyword evidence="2" id="KW-1133">Transmembrane helix</keyword>
<feature type="transmembrane region" description="Helical" evidence="2">
    <location>
        <begin position="53"/>
        <end position="72"/>
    </location>
</feature>
<gene>
    <name evidence="3" type="ORF">MAIT1_01551</name>
</gene>
<name>A0A1Y2K3F2_9PROT</name>
<keyword evidence="4" id="KW-1185">Reference proteome</keyword>
<keyword evidence="2" id="KW-0472">Membrane</keyword>
<reference evidence="3 4" key="1">
    <citation type="journal article" date="2016" name="BMC Genomics">
        <title>Combined genomic and structural analyses of a cultured magnetotactic bacterium reveals its niche adaptation to a dynamic environment.</title>
        <authorList>
            <person name="Araujo A.C."/>
            <person name="Morillo V."/>
            <person name="Cypriano J."/>
            <person name="Teixeira L.C."/>
            <person name="Leao P."/>
            <person name="Lyra S."/>
            <person name="Almeida L.G."/>
            <person name="Bazylinski D.A."/>
            <person name="Vasconcellos A.T."/>
            <person name="Abreu F."/>
            <person name="Lins U."/>
        </authorList>
    </citation>
    <scope>NUCLEOTIDE SEQUENCE [LARGE SCALE GENOMIC DNA]</scope>
    <source>
        <strain evidence="3 4">IT-1</strain>
    </source>
</reference>
<feature type="compositionally biased region" description="Acidic residues" evidence="1">
    <location>
        <begin position="303"/>
        <end position="325"/>
    </location>
</feature>
<dbReference type="STRING" id="1434232.MAIT1_01551"/>
<dbReference type="RefSeq" id="WP_085443437.1">
    <property type="nucleotide sequence ID" value="NZ_LVJN01000020.1"/>
</dbReference>
<dbReference type="OrthoDB" id="9960945at2"/>
<feature type="compositionally biased region" description="Pro residues" evidence="1">
    <location>
        <begin position="198"/>
        <end position="220"/>
    </location>
</feature>
<keyword evidence="2" id="KW-0812">Transmembrane</keyword>
<organism evidence="3 4">
    <name type="scientific">Magnetofaba australis IT-1</name>
    <dbReference type="NCBI Taxonomy" id="1434232"/>
    <lineage>
        <taxon>Bacteria</taxon>
        <taxon>Pseudomonadati</taxon>
        <taxon>Pseudomonadota</taxon>
        <taxon>Magnetococcia</taxon>
        <taxon>Magnetococcales</taxon>
        <taxon>Magnetococcaceae</taxon>
        <taxon>Magnetofaba</taxon>
    </lineage>
</organism>
<feature type="transmembrane region" description="Helical" evidence="2">
    <location>
        <begin position="29"/>
        <end position="47"/>
    </location>
</feature>
<evidence type="ECO:0000256" key="2">
    <source>
        <dbReference type="SAM" id="Phobius"/>
    </source>
</evidence>
<evidence type="ECO:0000256" key="1">
    <source>
        <dbReference type="SAM" id="MobiDB-lite"/>
    </source>
</evidence>
<evidence type="ECO:0000313" key="4">
    <source>
        <dbReference type="Proteomes" id="UP000194003"/>
    </source>
</evidence>
<dbReference type="AlphaFoldDB" id="A0A1Y2K3F2"/>
<protein>
    <submittedName>
        <fullName evidence="3">Uncharacterized protein</fullName>
    </submittedName>
</protein>
<accession>A0A1Y2K3F2</accession>
<evidence type="ECO:0000313" key="3">
    <source>
        <dbReference type="EMBL" id="OSM01555.1"/>
    </source>
</evidence>
<dbReference type="EMBL" id="LVJN01000020">
    <property type="protein sequence ID" value="OSM01555.1"/>
    <property type="molecule type" value="Genomic_DNA"/>
</dbReference>
<sequence>MFKRILPRALLRDDGRPHWRQIAAHGTQAIFLLAALAAVIVILILGLPTTPGAALLAAAMAATTLGMIGWALRRIIQGPEHTPKPLPFGPDSSLRQGWNWAINHLVLRLRAYQPGYFLEPPKAQTEASQRSGFARILTAELAQVRQPELAADQEEADYYESLELLAAARETEADEEFLAAMNGASEALQESTSEPGPEQSPEPPLEIPSPPAPKPPPPPQDDFQENPDWMQRKQAWLERQLESRQAQYDEEIERVYAEPIKPRAVGAARQEEAPPSPLERLREAGMTQRDEERQAPEPPTEAEAWDDEALWEEDPEDWDEYDELAEANTPKKG</sequence>
<feature type="region of interest" description="Disordered" evidence="1">
    <location>
        <begin position="185"/>
        <end position="333"/>
    </location>
</feature>
<proteinExistence type="predicted"/>
<comment type="caution">
    <text evidence="3">The sequence shown here is derived from an EMBL/GenBank/DDBJ whole genome shotgun (WGS) entry which is preliminary data.</text>
</comment>
<dbReference type="Proteomes" id="UP000194003">
    <property type="component" value="Unassembled WGS sequence"/>
</dbReference>
<feature type="compositionally biased region" description="Basic and acidic residues" evidence="1">
    <location>
        <begin position="279"/>
        <end position="295"/>
    </location>
</feature>